<sequence length="326" mass="37372">MNSSKPVVRDTHSNVKQNPGTNFFKREWKHFNKNRELFFIIFPGALKILIFSYLPMIGIILAFKDYRYDKGIFGSSWVGLSNFKFFFLSDTAWRVTRNTVLYEFGYIILTTIFALAFAVMLNEISRKFTKFYQTALFLPHFLSWVVVFYIVFAFLDINNGMLNKLLVYLGFEEVNWYLSAGPWPFILNVVALWKRVGYSALVYYAAIMALNQEYYEAARMDGASRWHMATKITVPLITPLISILIILSIGSLFTGDFGLHFFIPNNSGMTYPTTDIIDTYIYRALLTIGDVGMSAAIGLFQSVVGLILVVTANYVVKKLNSENSLW</sequence>
<evidence type="ECO:0000256" key="5">
    <source>
        <dbReference type="ARBA" id="ARBA00022989"/>
    </source>
</evidence>
<evidence type="ECO:0000256" key="7">
    <source>
        <dbReference type="RuleBase" id="RU363032"/>
    </source>
</evidence>
<dbReference type="Pfam" id="PF00528">
    <property type="entry name" value="BPD_transp_1"/>
    <property type="match status" value="1"/>
</dbReference>
<evidence type="ECO:0000256" key="2">
    <source>
        <dbReference type="ARBA" id="ARBA00022448"/>
    </source>
</evidence>
<protein>
    <submittedName>
        <fullName evidence="9">ABC transporter permease subunit</fullName>
    </submittedName>
</protein>
<organism evidence="9 10">
    <name type="scientific">Paenibacillus plantarum</name>
    <dbReference type="NCBI Taxonomy" id="2654975"/>
    <lineage>
        <taxon>Bacteria</taxon>
        <taxon>Bacillati</taxon>
        <taxon>Bacillota</taxon>
        <taxon>Bacilli</taxon>
        <taxon>Bacillales</taxon>
        <taxon>Paenibacillaceae</taxon>
        <taxon>Paenibacillus</taxon>
    </lineage>
</organism>
<feature type="transmembrane region" description="Helical" evidence="7">
    <location>
        <begin position="185"/>
        <end position="211"/>
    </location>
</feature>
<proteinExistence type="inferred from homology"/>
<evidence type="ECO:0000259" key="8">
    <source>
        <dbReference type="PROSITE" id="PS50928"/>
    </source>
</evidence>
<dbReference type="InterPro" id="IPR050809">
    <property type="entry name" value="UgpAE/MalFG_permease"/>
</dbReference>
<keyword evidence="4 7" id="KW-0812">Transmembrane</keyword>
<evidence type="ECO:0000256" key="6">
    <source>
        <dbReference type="ARBA" id="ARBA00023136"/>
    </source>
</evidence>
<feature type="transmembrane region" description="Helical" evidence="7">
    <location>
        <begin position="232"/>
        <end position="253"/>
    </location>
</feature>
<feature type="transmembrane region" description="Helical" evidence="7">
    <location>
        <begin position="295"/>
        <end position="316"/>
    </location>
</feature>
<keyword evidence="10" id="KW-1185">Reference proteome</keyword>
<dbReference type="Proteomes" id="UP000653578">
    <property type="component" value="Unassembled WGS sequence"/>
</dbReference>
<accession>A0ABX1X8J1</accession>
<dbReference type="SUPFAM" id="SSF161098">
    <property type="entry name" value="MetI-like"/>
    <property type="match status" value="1"/>
</dbReference>
<feature type="transmembrane region" description="Helical" evidence="7">
    <location>
        <begin position="37"/>
        <end position="63"/>
    </location>
</feature>
<comment type="subcellular location">
    <subcellularLocation>
        <location evidence="1 7">Cell membrane</location>
        <topology evidence="1 7">Multi-pass membrane protein</topology>
    </subcellularLocation>
</comment>
<evidence type="ECO:0000256" key="1">
    <source>
        <dbReference type="ARBA" id="ARBA00004651"/>
    </source>
</evidence>
<name>A0ABX1X8J1_9BACL</name>
<evidence type="ECO:0000256" key="3">
    <source>
        <dbReference type="ARBA" id="ARBA00022475"/>
    </source>
</evidence>
<evidence type="ECO:0000313" key="9">
    <source>
        <dbReference type="EMBL" id="NOU64637.1"/>
    </source>
</evidence>
<feature type="transmembrane region" description="Helical" evidence="7">
    <location>
        <begin position="136"/>
        <end position="155"/>
    </location>
</feature>
<keyword evidence="5 7" id="KW-1133">Transmembrane helix</keyword>
<evidence type="ECO:0000256" key="4">
    <source>
        <dbReference type="ARBA" id="ARBA00022692"/>
    </source>
</evidence>
<feature type="domain" description="ABC transmembrane type-1" evidence="8">
    <location>
        <begin position="96"/>
        <end position="312"/>
    </location>
</feature>
<dbReference type="PANTHER" id="PTHR43227:SF11">
    <property type="entry name" value="BLL4140 PROTEIN"/>
    <property type="match status" value="1"/>
</dbReference>
<evidence type="ECO:0000313" key="10">
    <source>
        <dbReference type="Proteomes" id="UP000653578"/>
    </source>
</evidence>
<comment type="caution">
    <text evidence="9">The sequence shown here is derived from an EMBL/GenBank/DDBJ whole genome shotgun (WGS) entry which is preliminary data.</text>
</comment>
<dbReference type="CDD" id="cd06261">
    <property type="entry name" value="TM_PBP2"/>
    <property type="match status" value="1"/>
</dbReference>
<dbReference type="EMBL" id="WHNY01000036">
    <property type="protein sequence ID" value="NOU64637.1"/>
    <property type="molecule type" value="Genomic_DNA"/>
</dbReference>
<dbReference type="Gene3D" id="1.10.3720.10">
    <property type="entry name" value="MetI-like"/>
    <property type="match status" value="1"/>
</dbReference>
<comment type="similarity">
    <text evidence="7">Belongs to the binding-protein-dependent transport system permease family.</text>
</comment>
<gene>
    <name evidence="9" type="ORF">GC096_11410</name>
</gene>
<dbReference type="PROSITE" id="PS50928">
    <property type="entry name" value="ABC_TM1"/>
    <property type="match status" value="1"/>
</dbReference>
<keyword evidence="3" id="KW-1003">Cell membrane</keyword>
<feature type="transmembrane region" description="Helical" evidence="7">
    <location>
        <begin position="104"/>
        <end position="124"/>
    </location>
</feature>
<dbReference type="PANTHER" id="PTHR43227">
    <property type="entry name" value="BLL4140 PROTEIN"/>
    <property type="match status" value="1"/>
</dbReference>
<dbReference type="InterPro" id="IPR000515">
    <property type="entry name" value="MetI-like"/>
</dbReference>
<reference evidence="9 10" key="1">
    <citation type="submission" date="2019-10" db="EMBL/GenBank/DDBJ databases">
        <title>Description of Paenibacillus humi sp. nov.</title>
        <authorList>
            <person name="Carlier A."/>
            <person name="Qi S."/>
        </authorList>
    </citation>
    <scope>NUCLEOTIDE SEQUENCE [LARGE SCALE GENOMIC DNA]</scope>
    <source>
        <strain evidence="9 10">LMG 31461</strain>
    </source>
</reference>
<keyword evidence="2 7" id="KW-0813">Transport</keyword>
<dbReference type="RefSeq" id="WP_171630360.1">
    <property type="nucleotide sequence ID" value="NZ_WHNY01000036.1"/>
</dbReference>
<keyword evidence="6 7" id="KW-0472">Membrane</keyword>
<dbReference type="InterPro" id="IPR035906">
    <property type="entry name" value="MetI-like_sf"/>
</dbReference>